<feature type="compositionally biased region" description="Low complexity" evidence="1">
    <location>
        <begin position="435"/>
        <end position="452"/>
    </location>
</feature>
<evidence type="ECO:0000256" key="1">
    <source>
        <dbReference type="SAM" id="MobiDB-lite"/>
    </source>
</evidence>
<dbReference type="EMBL" id="CAJMWW010000071">
    <property type="protein sequence ID" value="CAE6417917.1"/>
    <property type="molecule type" value="Genomic_DNA"/>
</dbReference>
<keyword evidence="2" id="KW-0472">Membrane</keyword>
<gene>
    <name evidence="4" type="ORF">RDB_LOCUS38002</name>
</gene>
<accession>A0A8H3ABV1</accession>
<keyword evidence="2" id="KW-0812">Transmembrane</keyword>
<proteinExistence type="predicted"/>
<feature type="compositionally biased region" description="Polar residues" evidence="1">
    <location>
        <begin position="312"/>
        <end position="331"/>
    </location>
</feature>
<feature type="transmembrane region" description="Helical" evidence="2">
    <location>
        <begin position="268"/>
        <end position="290"/>
    </location>
</feature>
<organism evidence="4 5">
    <name type="scientific">Rhizoctonia solani</name>
    <dbReference type="NCBI Taxonomy" id="456999"/>
    <lineage>
        <taxon>Eukaryota</taxon>
        <taxon>Fungi</taxon>
        <taxon>Dikarya</taxon>
        <taxon>Basidiomycota</taxon>
        <taxon>Agaricomycotina</taxon>
        <taxon>Agaricomycetes</taxon>
        <taxon>Cantharellales</taxon>
        <taxon>Ceratobasidiaceae</taxon>
        <taxon>Rhizoctonia</taxon>
    </lineage>
</organism>
<evidence type="ECO:0000313" key="5">
    <source>
        <dbReference type="Proteomes" id="UP000663841"/>
    </source>
</evidence>
<feature type="compositionally biased region" description="Polar residues" evidence="1">
    <location>
        <begin position="370"/>
        <end position="388"/>
    </location>
</feature>
<keyword evidence="3" id="KW-0732">Signal</keyword>
<comment type="caution">
    <text evidence="4">The sequence shown here is derived from an EMBL/GenBank/DDBJ whole genome shotgun (WGS) entry which is preliminary data.</text>
</comment>
<dbReference type="AlphaFoldDB" id="A0A8H3ABV1"/>
<feature type="region of interest" description="Disordered" evidence="1">
    <location>
        <begin position="309"/>
        <end position="333"/>
    </location>
</feature>
<feature type="region of interest" description="Disordered" evidence="1">
    <location>
        <begin position="413"/>
        <end position="452"/>
    </location>
</feature>
<evidence type="ECO:0000256" key="3">
    <source>
        <dbReference type="SAM" id="SignalP"/>
    </source>
</evidence>
<evidence type="ECO:0000256" key="2">
    <source>
        <dbReference type="SAM" id="Phobius"/>
    </source>
</evidence>
<feature type="signal peptide" evidence="3">
    <location>
        <begin position="1"/>
        <end position="17"/>
    </location>
</feature>
<feature type="compositionally biased region" description="Basic and acidic residues" evidence="1">
    <location>
        <begin position="389"/>
        <end position="399"/>
    </location>
</feature>
<dbReference type="Proteomes" id="UP000663841">
    <property type="component" value="Unassembled WGS sequence"/>
</dbReference>
<keyword evidence="2" id="KW-1133">Transmembrane helix</keyword>
<reference evidence="4" key="1">
    <citation type="submission" date="2021-01" db="EMBL/GenBank/DDBJ databases">
        <authorList>
            <person name="Kaushik A."/>
        </authorList>
    </citation>
    <scope>NUCLEOTIDE SEQUENCE</scope>
    <source>
        <strain evidence="4">AG3-T5</strain>
    </source>
</reference>
<feature type="chain" id="PRO_5034392967" evidence="3">
    <location>
        <begin position="18"/>
        <end position="452"/>
    </location>
</feature>
<feature type="region of interest" description="Disordered" evidence="1">
    <location>
        <begin position="237"/>
        <end position="262"/>
    </location>
</feature>
<sequence>MSRYFSALLVLSTLCRAWRADFSDATQCGTVAVTWSATATESIGPPFVVRMVAFGLAPLTFNISSSSWSAASLTGSYSFTVPWPEGTQFLSVMDDGFGLGTGGISGIQTVKSSSNSTCINPSITVPSHVFDIYGSFVQCSSVSMNWTEPATSGTRIAGLVPNGVAFQLDAPLAGSRSTTWDLNIEAGTAFVLIYNDGSGNGMTSSLLQSFGGSNTKCLASGAYPSATASQTGVAQVTATGTPVPSRTASSIPTSEPNNSNSRSNLGPILGAVFGALAFFSALGLGVCIALRKRRRKRVVPQAMELAKGDFDATNTQSNPQSDRNLSSSSPYHPQGAHILPFVLPYNASHQQENASRKRLIRDTPREVADSSDSSQVYMTRTSVSQSTPGHRDDADDEPMFIRHEDAGIIIPPRTREVIELPPGYDQLHHPPPSTQTPQQEDPQPTPSQKLTG</sequence>
<feature type="region of interest" description="Disordered" evidence="1">
    <location>
        <begin position="350"/>
        <end position="399"/>
    </location>
</feature>
<protein>
    <submittedName>
        <fullName evidence="4">Uncharacterized protein</fullName>
    </submittedName>
</protein>
<name>A0A8H3ABV1_9AGAM</name>
<evidence type="ECO:0000313" key="4">
    <source>
        <dbReference type="EMBL" id="CAE6417917.1"/>
    </source>
</evidence>